<dbReference type="EMBL" id="JAGDFL010000253">
    <property type="protein sequence ID" value="KAG7394712.1"/>
    <property type="molecule type" value="Genomic_DNA"/>
</dbReference>
<accession>A0A8T1WKZ5</accession>
<dbReference type="Pfam" id="PF00561">
    <property type="entry name" value="Abhydrolase_1"/>
    <property type="match status" value="1"/>
</dbReference>
<evidence type="ECO:0000313" key="2">
    <source>
        <dbReference type="EMBL" id="KAG7394712.1"/>
    </source>
</evidence>
<dbReference type="OrthoDB" id="408373at2759"/>
<keyword evidence="3" id="KW-1185">Reference proteome</keyword>
<protein>
    <submittedName>
        <fullName evidence="2">Epoxide hydrolase 3</fullName>
    </submittedName>
</protein>
<comment type="caution">
    <text evidence="2">The sequence shown here is derived from an EMBL/GenBank/DDBJ whole genome shotgun (WGS) entry which is preliminary data.</text>
</comment>
<organism evidence="2 3">
    <name type="scientific">Phytophthora boehmeriae</name>
    <dbReference type="NCBI Taxonomy" id="109152"/>
    <lineage>
        <taxon>Eukaryota</taxon>
        <taxon>Sar</taxon>
        <taxon>Stramenopiles</taxon>
        <taxon>Oomycota</taxon>
        <taxon>Peronosporomycetes</taxon>
        <taxon>Peronosporales</taxon>
        <taxon>Peronosporaceae</taxon>
        <taxon>Phytophthora</taxon>
    </lineage>
</organism>
<dbReference type="AlphaFoldDB" id="A0A8T1WKZ5"/>
<dbReference type="GO" id="GO:0016787">
    <property type="term" value="F:hydrolase activity"/>
    <property type="evidence" value="ECO:0007669"/>
    <property type="project" value="UniProtKB-KW"/>
</dbReference>
<proteinExistence type="predicted"/>
<gene>
    <name evidence="2" type="primary">EPHX3_1</name>
    <name evidence="2" type="ORF">PHYBOEH_004807</name>
</gene>
<dbReference type="Proteomes" id="UP000693981">
    <property type="component" value="Unassembled WGS sequence"/>
</dbReference>
<reference evidence="2" key="1">
    <citation type="submission" date="2021-02" db="EMBL/GenBank/DDBJ databases">
        <authorList>
            <person name="Palmer J.M."/>
        </authorList>
    </citation>
    <scope>NUCLEOTIDE SEQUENCE</scope>
    <source>
        <strain evidence="2">SCRP23</strain>
    </source>
</reference>
<evidence type="ECO:0000259" key="1">
    <source>
        <dbReference type="Pfam" id="PF00561"/>
    </source>
</evidence>
<keyword evidence="2" id="KW-0378">Hydrolase</keyword>
<dbReference type="InterPro" id="IPR000073">
    <property type="entry name" value="AB_hydrolase_1"/>
</dbReference>
<name>A0A8T1WKZ5_9STRA</name>
<feature type="domain" description="AB hydrolase-1" evidence="1">
    <location>
        <begin position="38"/>
        <end position="275"/>
    </location>
</feature>
<dbReference type="PANTHER" id="PTHR43329">
    <property type="entry name" value="EPOXIDE HYDROLASE"/>
    <property type="match status" value="1"/>
</dbReference>
<evidence type="ECO:0000313" key="3">
    <source>
        <dbReference type="Proteomes" id="UP000693981"/>
    </source>
</evidence>
<sequence length="291" mass="32573">MTRTSEWEQLPHKFSHVSDTVRLHYVDTGAPASDDSVPVVLLHGWPDFSFAWRHQLSPLSAKYRIIVPDMRGFGQSSAPSEASAYGSKNVTSDLAKLLDVLGIEEAVFIGHDWGATMSWRMCLYYPECVAAVCSVDIPYFPPSDHCTDIDALVKVMPQFSYLKLLGDSEATAQQLSNAPRRFFDAVFHHTAEIPSDLARIIENVENGDDAWYTAPSTLLSSEELEYYHPALYIATTRSSGDDPAQQQMMAGIVQMIPKLKTTIVHEAGHWVLWEKKEVITATLLEWLAQIN</sequence>